<protein>
    <submittedName>
        <fullName evidence="11">MFS transporter</fullName>
    </submittedName>
</protein>
<name>A0A931CGX8_9ACTN</name>
<accession>A0A931CGX8</accession>
<evidence type="ECO:0000256" key="1">
    <source>
        <dbReference type="ARBA" id="ARBA00004651"/>
    </source>
</evidence>
<evidence type="ECO:0000256" key="3">
    <source>
        <dbReference type="ARBA" id="ARBA00022448"/>
    </source>
</evidence>
<dbReference type="InterPro" id="IPR005829">
    <property type="entry name" value="Sugar_transporter_CS"/>
</dbReference>
<dbReference type="Pfam" id="PF07690">
    <property type="entry name" value="MFS_1"/>
    <property type="match status" value="1"/>
</dbReference>
<feature type="transmembrane region" description="Helical" evidence="9">
    <location>
        <begin position="252"/>
        <end position="273"/>
    </location>
</feature>
<keyword evidence="12" id="KW-1185">Reference proteome</keyword>
<feature type="transmembrane region" description="Helical" evidence="9">
    <location>
        <begin position="168"/>
        <end position="189"/>
    </location>
</feature>
<dbReference type="PROSITE" id="PS50850">
    <property type="entry name" value="MFS"/>
    <property type="match status" value="1"/>
</dbReference>
<dbReference type="NCBIfam" id="TIGR00711">
    <property type="entry name" value="efflux_EmrB"/>
    <property type="match status" value="1"/>
</dbReference>
<feature type="transmembrane region" description="Helical" evidence="9">
    <location>
        <begin position="195"/>
        <end position="216"/>
    </location>
</feature>
<feature type="transmembrane region" description="Helical" evidence="9">
    <location>
        <begin position="328"/>
        <end position="347"/>
    </location>
</feature>
<evidence type="ECO:0000256" key="2">
    <source>
        <dbReference type="ARBA" id="ARBA00008537"/>
    </source>
</evidence>
<dbReference type="SUPFAM" id="SSF103473">
    <property type="entry name" value="MFS general substrate transporter"/>
    <property type="match status" value="1"/>
</dbReference>
<keyword evidence="6 9" id="KW-1133">Transmembrane helix</keyword>
<comment type="similarity">
    <text evidence="2">Belongs to the major facilitator superfamily. EmrB family.</text>
</comment>
<feature type="transmembrane region" description="Helical" evidence="9">
    <location>
        <begin position="359"/>
        <end position="378"/>
    </location>
</feature>
<organism evidence="11 12">
    <name type="scientific">Actinoplanes aureus</name>
    <dbReference type="NCBI Taxonomy" id="2792083"/>
    <lineage>
        <taxon>Bacteria</taxon>
        <taxon>Bacillati</taxon>
        <taxon>Actinomycetota</taxon>
        <taxon>Actinomycetes</taxon>
        <taxon>Micromonosporales</taxon>
        <taxon>Micromonosporaceae</taxon>
        <taxon>Actinoplanes</taxon>
    </lineage>
</organism>
<dbReference type="PANTHER" id="PTHR42718:SF9">
    <property type="entry name" value="MAJOR FACILITATOR SUPERFAMILY MULTIDRUG TRANSPORTER MFSC"/>
    <property type="match status" value="1"/>
</dbReference>
<dbReference type="InterPro" id="IPR011701">
    <property type="entry name" value="MFS"/>
</dbReference>
<feature type="transmembrane region" description="Helical" evidence="9">
    <location>
        <begin position="139"/>
        <end position="156"/>
    </location>
</feature>
<dbReference type="PANTHER" id="PTHR42718">
    <property type="entry name" value="MAJOR FACILITATOR SUPERFAMILY MULTIDRUG TRANSPORTER MFSC"/>
    <property type="match status" value="1"/>
</dbReference>
<feature type="transmembrane region" description="Helical" evidence="9">
    <location>
        <begin position="294"/>
        <end position="316"/>
    </location>
</feature>
<feature type="domain" description="Major facilitator superfamily (MFS) profile" evidence="10">
    <location>
        <begin position="40"/>
        <end position="484"/>
    </location>
</feature>
<reference evidence="11" key="1">
    <citation type="submission" date="2020-11" db="EMBL/GenBank/DDBJ databases">
        <title>Isolation and identification of active actinomycetes.</title>
        <authorList>
            <person name="Sun X."/>
        </authorList>
    </citation>
    <scope>NUCLEOTIDE SEQUENCE</scope>
    <source>
        <strain evidence="11">NEAU-A11</strain>
    </source>
</reference>
<keyword evidence="7 9" id="KW-0472">Membrane</keyword>
<sequence length="503" mass="50874">MPSSNRSSSGSTGAVCGLRKFPRRPGVDAATIPGVRGVKTLAICATSIFLVGLDTTIVNVALPSIGRDLGLATADLEWTIDAYTLVLASLLISSGALADRIGRRRVFRLGLVLFAIGSVACALAPSIGVLVAARAIQGVGGSMLSPVALAIVVSVITDPRERAQAIGVWAAVFGLSMAAGPVLGGLLVAGSGWRLVFWANLPIIAIVLVLTARYVPESRAPKPRRLDVPGQLLLIVLVGATVAVLIEGPRLGWSSPALLLGYAVIAAAAVAFARVETRRAEPLMDLRLFRRAPFAAAAGGAVAVFVALNVTLLLGTLYLQQARGLDPLAAGLVTLPMAIGATVCAPLSGRLVGRVGARLPLQVAGVCIAIGGFLLVGIGDATAMPVLLMAYLFAGIGVGFANAPITNTAVSGLPPERAGVAGGITSTARQVGAALGVALAGGIVARSGTADGLLSGEATRPGWILVAVCGAVVLAAAQASPRSSSGPDGKRNTSWRAVRAHRL</sequence>
<dbReference type="GO" id="GO:0005886">
    <property type="term" value="C:plasma membrane"/>
    <property type="evidence" value="ECO:0007669"/>
    <property type="project" value="UniProtKB-SubCell"/>
</dbReference>
<dbReference type="InterPro" id="IPR036259">
    <property type="entry name" value="MFS_trans_sf"/>
</dbReference>
<proteinExistence type="inferred from homology"/>
<evidence type="ECO:0000256" key="5">
    <source>
        <dbReference type="ARBA" id="ARBA00022692"/>
    </source>
</evidence>
<feature type="transmembrane region" description="Helical" evidence="9">
    <location>
        <begin position="390"/>
        <end position="410"/>
    </location>
</feature>
<feature type="transmembrane region" description="Helical" evidence="9">
    <location>
        <begin position="41"/>
        <end position="62"/>
    </location>
</feature>
<evidence type="ECO:0000256" key="8">
    <source>
        <dbReference type="SAM" id="MobiDB-lite"/>
    </source>
</evidence>
<dbReference type="AlphaFoldDB" id="A0A931CGX8"/>
<dbReference type="PRINTS" id="PR01036">
    <property type="entry name" value="TCRTETB"/>
</dbReference>
<dbReference type="GO" id="GO:0022857">
    <property type="term" value="F:transmembrane transporter activity"/>
    <property type="evidence" value="ECO:0007669"/>
    <property type="project" value="InterPro"/>
</dbReference>
<comment type="subcellular location">
    <subcellularLocation>
        <location evidence="1">Cell membrane</location>
        <topology evidence="1">Multi-pass membrane protein</topology>
    </subcellularLocation>
</comment>
<evidence type="ECO:0000313" key="11">
    <source>
        <dbReference type="EMBL" id="MBG0564715.1"/>
    </source>
</evidence>
<evidence type="ECO:0000256" key="9">
    <source>
        <dbReference type="SAM" id="Phobius"/>
    </source>
</evidence>
<dbReference type="Gene3D" id="1.20.1250.20">
    <property type="entry name" value="MFS general substrate transporter like domains"/>
    <property type="match status" value="1"/>
</dbReference>
<dbReference type="CDD" id="cd17321">
    <property type="entry name" value="MFS_MMR_MDR_like"/>
    <property type="match status" value="1"/>
</dbReference>
<evidence type="ECO:0000256" key="6">
    <source>
        <dbReference type="ARBA" id="ARBA00022989"/>
    </source>
</evidence>
<evidence type="ECO:0000259" key="10">
    <source>
        <dbReference type="PROSITE" id="PS50850"/>
    </source>
</evidence>
<comment type="caution">
    <text evidence="11">The sequence shown here is derived from an EMBL/GenBank/DDBJ whole genome shotgun (WGS) entry which is preliminary data.</text>
</comment>
<keyword evidence="4" id="KW-1003">Cell membrane</keyword>
<dbReference type="InterPro" id="IPR020846">
    <property type="entry name" value="MFS_dom"/>
</dbReference>
<dbReference type="PROSITE" id="PS00216">
    <property type="entry name" value="SUGAR_TRANSPORT_1"/>
    <property type="match status" value="1"/>
</dbReference>
<feature type="transmembrane region" description="Helical" evidence="9">
    <location>
        <begin position="110"/>
        <end position="133"/>
    </location>
</feature>
<evidence type="ECO:0000313" key="12">
    <source>
        <dbReference type="Proteomes" id="UP000598146"/>
    </source>
</evidence>
<feature type="region of interest" description="Disordered" evidence="8">
    <location>
        <begin position="480"/>
        <end position="503"/>
    </location>
</feature>
<feature type="transmembrane region" description="Helical" evidence="9">
    <location>
        <begin position="82"/>
        <end position="98"/>
    </location>
</feature>
<gene>
    <name evidence="11" type="ORF">I4J89_25020</name>
</gene>
<evidence type="ECO:0000256" key="7">
    <source>
        <dbReference type="ARBA" id="ARBA00023136"/>
    </source>
</evidence>
<dbReference type="Gene3D" id="1.20.1720.10">
    <property type="entry name" value="Multidrug resistance protein D"/>
    <property type="match status" value="1"/>
</dbReference>
<dbReference type="InterPro" id="IPR004638">
    <property type="entry name" value="EmrB-like"/>
</dbReference>
<evidence type="ECO:0000256" key="4">
    <source>
        <dbReference type="ARBA" id="ARBA00022475"/>
    </source>
</evidence>
<keyword evidence="3" id="KW-0813">Transport</keyword>
<keyword evidence="5 9" id="KW-0812">Transmembrane</keyword>
<dbReference type="Proteomes" id="UP000598146">
    <property type="component" value="Unassembled WGS sequence"/>
</dbReference>
<dbReference type="EMBL" id="JADQTO010000012">
    <property type="protein sequence ID" value="MBG0564715.1"/>
    <property type="molecule type" value="Genomic_DNA"/>
</dbReference>
<feature type="transmembrane region" description="Helical" evidence="9">
    <location>
        <begin position="228"/>
        <end position="246"/>
    </location>
</feature>